<keyword evidence="3" id="KW-1185">Reference proteome</keyword>
<dbReference type="EMBL" id="BSXT01000188">
    <property type="protein sequence ID" value="GMF20169.1"/>
    <property type="molecule type" value="Genomic_DNA"/>
</dbReference>
<feature type="region of interest" description="Disordered" evidence="1">
    <location>
        <begin position="1"/>
        <end position="23"/>
    </location>
</feature>
<dbReference type="OrthoDB" id="146647at2759"/>
<feature type="compositionally biased region" description="Basic and acidic residues" evidence="1">
    <location>
        <begin position="196"/>
        <end position="214"/>
    </location>
</feature>
<feature type="compositionally biased region" description="Polar residues" evidence="1">
    <location>
        <begin position="8"/>
        <end position="20"/>
    </location>
</feature>
<feature type="region of interest" description="Disordered" evidence="1">
    <location>
        <begin position="189"/>
        <end position="317"/>
    </location>
</feature>
<comment type="caution">
    <text evidence="2">The sequence shown here is derived from an EMBL/GenBank/DDBJ whole genome shotgun (WGS) entry which is preliminary data.</text>
</comment>
<evidence type="ECO:0000256" key="1">
    <source>
        <dbReference type="SAM" id="MobiDB-lite"/>
    </source>
</evidence>
<dbReference type="Proteomes" id="UP001165121">
    <property type="component" value="Unassembled WGS sequence"/>
</dbReference>
<evidence type="ECO:0000313" key="3">
    <source>
        <dbReference type="Proteomes" id="UP001165121"/>
    </source>
</evidence>
<feature type="compositionally biased region" description="Gly residues" evidence="1">
    <location>
        <begin position="215"/>
        <end position="227"/>
    </location>
</feature>
<gene>
    <name evidence="2" type="ORF">Pfra01_000231800</name>
</gene>
<dbReference type="AlphaFoldDB" id="A0A9W6WX70"/>
<accession>A0A9W6WX70</accession>
<proteinExistence type="predicted"/>
<organism evidence="2 3">
    <name type="scientific">Phytophthora fragariaefolia</name>
    <dbReference type="NCBI Taxonomy" id="1490495"/>
    <lineage>
        <taxon>Eukaryota</taxon>
        <taxon>Sar</taxon>
        <taxon>Stramenopiles</taxon>
        <taxon>Oomycota</taxon>
        <taxon>Peronosporomycetes</taxon>
        <taxon>Peronosporales</taxon>
        <taxon>Peronosporaceae</taxon>
        <taxon>Phytophthora</taxon>
    </lineage>
</organism>
<evidence type="ECO:0000313" key="2">
    <source>
        <dbReference type="EMBL" id="GMF20169.1"/>
    </source>
</evidence>
<protein>
    <submittedName>
        <fullName evidence="2">Unnamed protein product</fullName>
    </submittedName>
</protein>
<name>A0A9W6WX70_9STRA</name>
<reference evidence="2" key="1">
    <citation type="submission" date="2023-04" db="EMBL/GenBank/DDBJ databases">
        <title>Phytophthora fragariaefolia NBRC 109709.</title>
        <authorList>
            <person name="Ichikawa N."/>
            <person name="Sato H."/>
            <person name="Tonouchi N."/>
        </authorList>
    </citation>
    <scope>NUCLEOTIDE SEQUENCE</scope>
    <source>
        <strain evidence="2">NBRC 109709</strain>
    </source>
</reference>
<sequence length="317" mass="33650">MSDHQPRRTFTTGATTSHQLHGSPAAASSHCLIQEPHWALTVRAVTCGRGHHEHSVRPRGLEELDFSFLEYGGLAHTQVQPLQVLSNLAVSIGGEVGTWTPPVDNLRDRTLRDAWTDYDGILESLPVGVTNFDDRLQDPNCDYDEDMGSTFTAGGNVSSVSGADYDSRGNLRNGFVALLLSDNSDGDGVCGDDDEARSNGDGVRDDGDGVRGDGDGVCGAGDGCGDGDGVRGHGDGVRGDDRDVHRDTAGDVEHGWRELSDDAQNLGDGEHEVLVGGGDGEHGGDEHDEAEQDDEGHEDDPSTVDGRLSLELEQLIV</sequence>
<feature type="compositionally biased region" description="Acidic residues" evidence="1">
    <location>
        <begin position="286"/>
        <end position="302"/>
    </location>
</feature>
<feature type="compositionally biased region" description="Basic and acidic residues" evidence="1">
    <location>
        <begin position="268"/>
        <end position="285"/>
    </location>
</feature>
<feature type="compositionally biased region" description="Basic and acidic residues" evidence="1">
    <location>
        <begin position="228"/>
        <end position="260"/>
    </location>
</feature>